<name>A0A1Z4KJ23_ANAVA</name>
<dbReference type="Proteomes" id="UP000217507">
    <property type="component" value="Chromosome"/>
</dbReference>
<keyword evidence="1" id="KW-0812">Transmembrane</keyword>
<organism evidence="2 3">
    <name type="scientific">Trichormus variabilis NIES-23</name>
    <dbReference type="NCBI Taxonomy" id="1973479"/>
    <lineage>
        <taxon>Bacteria</taxon>
        <taxon>Bacillati</taxon>
        <taxon>Cyanobacteriota</taxon>
        <taxon>Cyanophyceae</taxon>
        <taxon>Nostocales</taxon>
        <taxon>Nostocaceae</taxon>
        <taxon>Trichormus</taxon>
    </lineage>
</organism>
<keyword evidence="1" id="KW-0472">Membrane</keyword>
<proteinExistence type="predicted"/>
<gene>
    <name evidence="2" type="ORF">NIES23_17680</name>
</gene>
<feature type="transmembrane region" description="Helical" evidence="1">
    <location>
        <begin position="6"/>
        <end position="21"/>
    </location>
</feature>
<sequence>MIITNFLFIITAVIVVFYWFLSHQKTQRALIWWNSKQWLRMYHEGEAIQNGLLQESFVIRRYLEVSSINPAFYQQPEAKYYLATIEKFHHSLKELSDYLYPAHIDNSLPLAIWHLLNKWKARLPGLNLKIELPTVWHQELPSTSCFLLMILEEFMQIAAGNLSSRLSIYIRLKDSENCAELTVQITDTKIPQQTYISNFTELDYIRLIFKFFMIGKCFYHCNNNTEIWCFIWRR</sequence>
<dbReference type="AlphaFoldDB" id="A0A1Z4KJ23"/>
<reference evidence="2 3" key="1">
    <citation type="submission" date="2017-06" db="EMBL/GenBank/DDBJ databases">
        <title>Genome sequencing of cyanobaciteial culture collection at National Institute for Environmental Studies (NIES).</title>
        <authorList>
            <person name="Hirose Y."/>
            <person name="Shimura Y."/>
            <person name="Fujisawa T."/>
            <person name="Nakamura Y."/>
            <person name="Kawachi M."/>
        </authorList>
    </citation>
    <scope>NUCLEOTIDE SEQUENCE [LARGE SCALE GENOMIC DNA]</scope>
    <source>
        <strain evidence="2 3">NIES-23</strain>
    </source>
</reference>
<protein>
    <submittedName>
        <fullName evidence="2">Uncharacterized protein</fullName>
    </submittedName>
</protein>
<evidence type="ECO:0000256" key="1">
    <source>
        <dbReference type="SAM" id="Phobius"/>
    </source>
</evidence>
<keyword evidence="1" id="KW-1133">Transmembrane helix</keyword>
<dbReference type="EMBL" id="AP018216">
    <property type="protein sequence ID" value="BAY68978.1"/>
    <property type="molecule type" value="Genomic_DNA"/>
</dbReference>
<evidence type="ECO:0000313" key="3">
    <source>
        <dbReference type="Proteomes" id="UP000217507"/>
    </source>
</evidence>
<accession>A0A1Z4KJ23</accession>
<evidence type="ECO:0000313" key="2">
    <source>
        <dbReference type="EMBL" id="BAY68978.1"/>
    </source>
</evidence>